<proteinExistence type="predicted"/>
<evidence type="ECO:0000313" key="2">
    <source>
        <dbReference type="EMBL" id="MBK1781256.1"/>
    </source>
</evidence>
<dbReference type="InterPro" id="IPR039552">
    <property type="entry name" value="IS66_C"/>
</dbReference>
<dbReference type="EMBL" id="JAENGP010000014">
    <property type="protein sequence ID" value="MBK1782074.1"/>
    <property type="molecule type" value="Genomic_DNA"/>
</dbReference>
<evidence type="ECO:0000313" key="3">
    <source>
        <dbReference type="EMBL" id="MBK1782074.1"/>
    </source>
</evidence>
<accession>A0ABS1EFJ3</accession>
<reference evidence="2 4" key="1">
    <citation type="submission" date="2020-12" db="EMBL/GenBank/DDBJ databases">
        <authorList>
            <person name="Lu T."/>
            <person name="Wang Q."/>
            <person name="Han X."/>
        </authorList>
    </citation>
    <scope>NUCLEOTIDE SEQUENCE [LARGE SCALE GENOMIC DNA]</scope>
    <source>
        <strain evidence="2 4">WQ 585</strain>
    </source>
</reference>
<feature type="domain" description="Transposase IS66 C-terminal" evidence="1">
    <location>
        <begin position="1"/>
        <end position="24"/>
    </location>
</feature>
<gene>
    <name evidence="2" type="ORF">JHL22_08505</name>
    <name evidence="3" type="ORF">JHL22_12710</name>
</gene>
<keyword evidence="4" id="KW-1185">Reference proteome</keyword>
<dbReference type="Proteomes" id="UP000635316">
    <property type="component" value="Unassembled WGS sequence"/>
</dbReference>
<name>A0ABS1EFJ3_9BURK</name>
<comment type="caution">
    <text evidence="2">The sequence shown here is derived from an EMBL/GenBank/DDBJ whole genome shotgun (WGS) entry which is preliminary data.</text>
</comment>
<dbReference type="EMBL" id="JAENGP010000008">
    <property type="protein sequence ID" value="MBK1781256.1"/>
    <property type="molecule type" value="Genomic_DNA"/>
</dbReference>
<feature type="non-terminal residue" evidence="2">
    <location>
        <position position="1"/>
    </location>
</feature>
<sequence>AYLCHVLSVIADYPVNRVDELLPWRVQL</sequence>
<evidence type="ECO:0000313" key="4">
    <source>
        <dbReference type="Proteomes" id="UP000635316"/>
    </source>
</evidence>
<dbReference type="RefSeq" id="WP_200235981.1">
    <property type="nucleotide sequence ID" value="NZ_JAENGP010000008.1"/>
</dbReference>
<evidence type="ECO:0000259" key="1">
    <source>
        <dbReference type="Pfam" id="PF13817"/>
    </source>
</evidence>
<protein>
    <submittedName>
        <fullName evidence="2">Transposase domain-containing protein</fullName>
    </submittedName>
</protein>
<dbReference type="Pfam" id="PF13817">
    <property type="entry name" value="DDE_Tnp_IS66_C"/>
    <property type="match status" value="1"/>
</dbReference>
<organism evidence="2 4">
    <name type="scientific">Advenella mandrilli</name>
    <dbReference type="NCBI Taxonomy" id="2800330"/>
    <lineage>
        <taxon>Bacteria</taxon>
        <taxon>Pseudomonadati</taxon>
        <taxon>Pseudomonadota</taxon>
        <taxon>Betaproteobacteria</taxon>
        <taxon>Burkholderiales</taxon>
        <taxon>Alcaligenaceae</taxon>
    </lineage>
</organism>